<keyword evidence="6 9" id="KW-0812">Transmembrane</keyword>
<dbReference type="EMBL" id="AP009153">
    <property type="protein sequence ID" value="BAH37534.1"/>
    <property type="molecule type" value="Genomic_DNA"/>
</dbReference>
<evidence type="ECO:0000256" key="4">
    <source>
        <dbReference type="ARBA" id="ARBA00022475"/>
    </source>
</evidence>
<dbReference type="STRING" id="379066.GAU_0492"/>
<dbReference type="KEGG" id="gau:GAU_0492"/>
<dbReference type="UniPathway" id="UPA00148"/>
<keyword evidence="4 9" id="KW-1003">Cell membrane</keyword>
<dbReference type="GO" id="GO:0015420">
    <property type="term" value="F:ABC-type vitamin B12 transporter activity"/>
    <property type="evidence" value="ECO:0007669"/>
    <property type="project" value="UniProtKB-UniRule"/>
</dbReference>
<comment type="similarity">
    <text evidence="3 9">Belongs to the CobD/CbiB family.</text>
</comment>
<protein>
    <recommendedName>
        <fullName evidence="9">Cobalamin biosynthesis protein CobD</fullName>
    </recommendedName>
</protein>
<evidence type="ECO:0000313" key="10">
    <source>
        <dbReference type="EMBL" id="BAH37534.1"/>
    </source>
</evidence>
<dbReference type="HAMAP" id="MF_00024">
    <property type="entry name" value="CobD_CbiB"/>
    <property type="match status" value="1"/>
</dbReference>
<evidence type="ECO:0000256" key="8">
    <source>
        <dbReference type="ARBA" id="ARBA00023136"/>
    </source>
</evidence>
<name>C1A5M4_GEMAT</name>
<keyword evidence="8 9" id="KW-0472">Membrane</keyword>
<comment type="function">
    <text evidence="9">Converts cobyric acid to cobinamide by the addition of aminopropanol on the F carboxylic group.</text>
</comment>
<dbReference type="PANTHER" id="PTHR34308">
    <property type="entry name" value="COBALAMIN BIOSYNTHESIS PROTEIN CBIB"/>
    <property type="match status" value="1"/>
</dbReference>
<dbReference type="NCBIfam" id="TIGR00380">
    <property type="entry name" value="cobal_cbiB"/>
    <property type="match status" value="1"/>
</dbReference>
<dbReference type="AlphaFoldDB" id="C1A5M4"/>
<dbReference type="RefSeq" id="WP_012681981.1">
    <property type="nucleotide sequence ID" value="NC_012489.1"/>
</dbReference>
<evidence type="ECO:0000256" key="7">
    <source>
        <dbReference type="ARBA" id="ARBA00022989"/>
    </source>
</evidence>
<comment type="pathway">
    <text evidence="2 9">Cofactor biosynthesis; adenosylcobalamin biosynthesis.</text>
</comment>
<organism evidence="10 11">
    <name type="scientific">Gemmatimonas aurantiaca (strain DSM 14586 / JCM 11422 / NBRC 100505 / T-27)</name>
    <dbReference type="NCBI Taxonomy" id="379066"/>
    <lineage>
        <taxon>Bacteria</taxon>
        <taxon>Pseudomonadati</taxon>
        <taxon>Gemmatimonadota</taxon>
        <taxon>Gemmatimonadia</taxon>
        <taxon>Gemmatimonadales</taxon>
        <taxon>Gemmatimonadaceae</taxon>
        <taxon>Gemmatimonas</taxon>
    </lineage>
</organism>
<dbReference type="eggNOG" id="COG1270">
    <property type="taxonomic scope" value="Bacteria"/>
</dbReference>
<dbReference type="GO" id="GO:0009236">
    <property type="term" value="P:cobalamin biosynthetic process"/>
    <property type="evidence" value="ECO:0007669"/>
    <property type="project" value="UniProtKB-UniRule"/>
</dbReference>
<accession>C1A5M4</accession>
<evidence type="ECO:0000256" key="1">
    <source>
        <dbReference type="ARBA" id="ARBA00004651"/>
    </source>
</evidence>
<gene>
    <name evidence="9 10" type="primary">cobD</name>
    <name evidence="10" type="ordered locus">GAU_0492</name>
</gene>
<keyword evidence="5 9" id="KW-0169">Cobalamin biosynthesis</keyword>
<dbReference type="Proteomes" id="UP000002209">
    <property type="component" value="Chromosome"/>
</dbReference>
<evidence type="ECO:0000256" key="2">
    <source>
        <dbReference type="ARBA" id="ARBA00004953"/>
    </source>
</evidence>
<reference evidence="11" key="1">
    <citation type="submission" date="2006-03" db="EMBL/GenBank/DDBJ databases">
        <title>Complete genome sequence of Gemmatimonas aurantiaca T-27 that represents a novel phylum Gemmatimonadetes.</title>
        <authorList>
            <person name="Takasaki K."/>
            <person name="Ichikawa N."/>
            <person name="Miura H."/>
            <person name="Matsushita S."/>
            <person name="Watanabe Y."/>
            <person name="Oguchi A."/>
            <person name="Ankai A."/>
            <person name="Yashiro I."/>
            <person name="Takahashi M."/>
            <person name="Terui Y."/>
            <person name="Fukui S."/>
            <person name="Yokoyama H."/>
            <person name="Tanikawa S."/>
            <person name="Hanada S."/>
            <person name="Kamagata Y."/>
            <person name="Fujita N."/>
        </authorList>
    </citation>
    <scope>NUCLEOTIDE SEQUENCE [LARGE SCALE GENOMIC DNA]</scope>
    <source>
        <strain evidence="11">T-27 / DSM 14586 / JCM 11422 / NBRC 100505</strain>
    </source>
</reference>
<dbReference type="InterPro" id="IPR004485">
    <property type="entry name" value="Cobalamin_biosynth_CobD/CbiB"/>
</dbReference>
<keyword evidence="10" id="KW-0436">Ligase</keyword>
<comment type="subcellular location">
    <subcellularLocation>
        <location evidence="1 9">Cell membrane</location>
        <topology evidence="1 9">Multi-pass membrane protein</topology>
    </subcellularLocation>
</comment>
<dbReference type="Pfam" id="PF03186">
    <property type="entry name" value="CobD_Cbib"/>
    <property type="match status" value="1"/>
</dbReference>
<feature type="transmembrane region" description="Helical" evidence="9">
    <location>
        <begin position="59"/>
        <end position="85"/>
    </location>
</feature>
<sequence length="330" mass="34367">MIGTGAVRGAATAALLADLGFGEPPDQLHPTVWMGRWLGRIRASQKSRSMMPGHSSRQAFWHGAAGLAGGVALTTAIAGAVAAIIAQLGNASTAGASTLPSTLGRISVEGVLLKPALAVRSLLRAADVVRVALERHDLDQARHLLSWHLVSRNTDALSADEVAGAAIASLAENLSDSVVGPLMAYRLGGLPAAYAYRFVNTADAMLGYRTPELEWFGKSAARSDDVLNLLPARVSAPLLALAAPCAMASPWKALRCGIRDASRTPSPNGGWPMATMAGALGIRLEKRGLYVLNAEGRAPTAHDITRARRMVFAASLAAVMCVELSIPVSA</sequence>
<dbReference type="HOGENOM" id="CLU_054212_0_2_0"/>
<evidence type="ECO:0000256" key="6">
    <source>
        <dbReference type="ARBA" id="ARBA00022692"/>
    </source>
</evidence>
<dbReference type="GO" id="GO:0048472">
    <property type="term" value="F:threonine-phosphate decarboxylase activity"/>
    <property type="evidence" value="ECO:0007669"/>
    <property type="project" value="InterPro"/>
</dbReference>
<dbReference type="GO" id="GO:0005886">
    <property type="term" value="C:plasma membrane"/>
    <property type="evidence" value="ECO:0007669"/>
    <property type="project" value="UniProtKB-SubCell"/>
</dbReference>
<evidence type="ECO:0000256" key="5">
    <source>
        <dbReference type="ARBA" id="ARBA00022573"/>
    </source>
</evidence>
<keyword evidence="11" id="KW-1185">Reference proteome</keyword>
<evidence type="ECO:0000313" key="11">
    <source>
        <dbReference type="Proteomes" id="UP000002209"/>
    </source>
</evidence>
<keyword evidence="7 9" id="KW-1133">Transmembrane helix</keyword>
<proteinExistence type="inferred from homology"/>
<dbReference type="GO" id="GO:0016874">
    <property type="term" value="F:ligase activity"/>
    <property type="evidence" value="ECO:0007669"/>
    <property type="project" value="UniProtKB-KW"/>
</dbReference>
<comment type="caution">
    <text evidence="9">Lacks conserved residue(s) required for the propagation of feature annotation.</text>
</comment>
<evidence type="ECO:0000256" key="3">
    <source>
        <dbReference type="ARBA" id="ARBA00006263"/>
    </source>
</evidence>
<evidence type="ECO:0000256" key="9">
    <source>
        <dbReference type="HAMAP-Rule" id="MF_00024"/>
    </source>
</evidence>
<dbReference type="PANTHER" id="PTHR34308:SF1">
    <property type="entry name" value="COBALAMIN BIOSYNTHESIS PROTEIN CBIB"/>
    <property type="match status" value="1"/>
</dbReference>